<gene>
    <name evidence="1" type="ORF">QFC22_000984</name>
</gene>
<reference evidence="1" key="1">
    <citation type="submission" date="2023-04" db="EMBL/GenBank/DDBJ databases">
        <title>Draft Genome sequencing of Naganishia species isolated from polar environments using Oxford Nanopore Technology.</title>
        <authorList>
            <person name="Leo P."/>
            <person name="Venkateswaran K."/>
        </authorList>
    </citation>
    <scope>NUCLEOTIDE SEQUENCE</scope>
    <source>
        <strain evidence="1">MNA-CCFEE 5425</strain>
    </source>
</reference>
<name>A0ACC2XNA8_9TREE</name>
<protein>
    <submittedName>
        <fullName evidence="1">Uncharacterized protein</fullName>
    </submittedName>
</protein>
<organism evidence="1 2">
    <name type="scientific">Naganishia vaughanmartiniae</name>
    <dbReference type="NCBI Taxonomy" id="1424756"/>
    <lineage>
        <taxon>Eukaryota</taxon>
        <taxon>Fungi</taxon>
        <taxon>Dikarya</taxon>
        <taxon>Basidiomycota</taxon>
        <taxon>Agaricomycotina</taxon>
        <taxon>Tremellomycetes</taxon>
        <taxon>Filobasidiales</taxon>
        <taxon>Filobasidiaceae</taxon>
        <taxon>Naganishia</taxon>
    </lineage>
</organism>
<dbReference type="EMBL" id="JASBWU010000002">
    <property type="protein sequence ID" value="KAJ9124187.1"/>
    <property type="molecule type" value="Genomic_DNA"/>
</dbReference>
<keyword evidence="2" id="KW-1185">Reference proteome</keyword>
<evidence type="ECO:0000313" key="2">
    <source>
        <dbReference type="Proteomes" id="UP001243375"/>
    </source>
</evidence>
<dbReference type="Proteomes" id="UP001243375">
    <property type="component" value="Unassembled WGS sequence"/>
</dbReference>
<proteinExistence type="predicted"/>
<evidence type="ECO:0000313" key="1">
    <source>
        <dbReference type="EMBL" id="KAJ9124187.1"/>
    </source>
</evidence>
<accession>A0ACC2XNA8</accession>
<sequence length="999" mass="107109">MLSLQALHYQSMGPDLNLESSNHREEEQTAGDIHSASEDAMEDPTATNMTSKSGTPSSTFQDSGKQEFSGQSETLQGVLSIIESAVYPHCGHDTSSVSSRSIGSEQGNSEQKKNSVGSEDQGQRCRSAVLDASEGAAQVLSRSGSTTGVMSNDAIDTISDHTPKAAEIFAAGEDAEEKSMIIVDICDDVQLAPSGLSLQHSEGQLIERQDPGVLETQPTAQAAEHSVPPSCQSPGPPITAFTHISGSQAKGQVDGKQEHTGVSDGGNVESQVVAAQSPQDIKQSDSTTKTEIGIQGSFLANNVLAACLMCDHPSASPSLTNPLSEHASQSRTGTEETVPTQSLIISAAPIDHKQIVSAQETSKSLSHVGMEAGDLQTESTLVQRPDNGMASLQSQPGISDTTIFINLEPEATHASLLSDKPGEVSKVTDRKPHRMPANLLKRSFTNIDASEASRKKPRMYDPDQKSLDEIFQWSKGRGSPRSTSRPLPTLTSPSSALDKAQSQTGSKRRKHVNDAVSSRKSQPLDVQDGHRRSRKTFSMPVPEYTLFYASPVAKLIGKTGLGTADGTAVKDTSCAPIESSRDKLPVTLPERATGDVGNNIVPPVSGTTSGPSNAGISTDIPPKASGGLSGGRPTSPDEKDWKQSAAVSQQSQTHSLTDQGSSPQSLHAQDDNVGIAKKPLVVFTKFRRPPKNIIQIPKTAALMEAETSSITSSIGTHTLRKPSMEPHPTSRQARALEKLKRPFRSPLKSDEKPGPTIIPRASPTVDETDSSHSGMTACTFPSDMQLVPTHRDNTSQNQTGPDHLHSERIITKRLASSFASPFSSPLKGSEVLSPASALSDISHSKNKSFNKPHGGPNEDRTGSGISLPGEVAALERRKQILKQAIKIKRDPQEEHLQELVTQWKQAGRDIVELLYQIVPRPEQESHSHSISLSTWDPEPSGTSSNESQDIQSVRDGQRDVEMAAEIQESRDWNYGTMMLSLQVDPLLLGWNEATGDWEM</sequence>
<comment type="caution">
    <text evidence="1">The sequence shown here is derived from an EMBL/GenBank/DDBJ whole genome shotgun (WGS) entry which is preliminary data.</text>
</comment>